<evidence type="ECO:0000313" key="2">
    <source>
        <dbReference type="Proteomes" id="UP000270296"/>
    </source>
</evidence>
<reference evidence="3" key="1">
    <citation type="submission" date="2016-06" db="UniProtKB">
        <authorList>
            <consortium name="WormBaseParasite"/>
        </authorList>
    </citation>
    <scope>IDENTIFICATION</scope>
</reference>
<dbReference type="EMBL" id="UZAM01018779">
    <property type="protein sequence ID" value="VDP51731.1"/>
    <property type="molecule type" value="Genomic_DNA"/>
</dbReference>
<name>A0A183JA77_9BILA</name>
<dbReference type="Proteomes" id="UP000270296">
    <property type="component" value="Unassembled WGS sequence"/>
</dbReference>
<protein>
    <submittedName>
        <fullName evidence="3">Transposase</fullName>
    </submittedName>
</protein>
<keyword evidence="2" id="KW-1185">Reference proteome</keyword>
<dbReference type="OrthoDB" id="7740904at2759"/>
<evidence type="ECO:0000313" key="1">
    <source>
        <dbReference type="EMBL" id="VDP51731.1"/>
    </source>
</evidence>
<accession>A0A183JA77</accession>
<gene>
    <name evidence="1" type="ORF">SBAD_LOCUS12775</name>
</gene>
<dbReference type="WBParaSite" id="SBAD_0001318801-mRNA-1">
    <property type="protein sequence ID" value="SBAD_0001318801-mRNA-1"/>
    <property type="gene ID" value="SBAD_0001318801"/>
</dbReference>
<dbReference type="AlphaFoldDB" id="A0A183JA77"/>
<sequence length="125" mass="14574">MITDVESEWQLFKRGVLEAAAEFCRYKRVGLPPGCQQKSSWLTRKVQLAVKEKKAAFKKWLRNKEPSSRVRYAEARKVAAIAVAKAKTDSWEKFGEVLESSFRTANKVFWQTIRQLMRTHLKRKA</sequence>
<reference evidence="1 2" key="2">
    <citation type="submission" date="2018-11" db="EMBL/GenBank/DDBJ databases">
        <authorList>
            <consortium name="Pathogen Informatics"/>
        </authorList>
    </citation>
    <scope>NUCLEOTIDE SEQUENCE [LARGE SCALE GENOMIC DNA]</scope>
</reference>
<evidence type="ECO:0000313" key="3">
    <source>
        <dbReference type="WBParaSite" id="SBAD_0001318801-mRNA-1"/>
    </source>
</evidence>
<proteinExistence type="predicted"/>
<organism evidence="3">
    <name type="scientific">Soboliphyme baturini</name>
    <dbReference type="NCBI Taxonomy" id="241478"/>
    <lineage>
        <taxon>Eukaryota</taxon>
        <taxon>Metazoa</taxon>
        <taxon>Ecdysozoa</taxon>
        <taxon>Nematoda</taxon>
        <taxon>Enoplea</taxon>
        <taxon>Dorylaimia</taxon>
        <taxon>Dioctophymatida</taxon>
        <taxon>Dioctophymatoidea</taxon>
        <taxon>Soboliphymatidae</taxon>
        <taxon>Soboliphyme</taxon>
    </lineage>
</organism>